<organism evidence="1 2">
    <name type="scientific">Sporisorium scitamineum</name>
    <dbReference type="NCBI Taxonomy" id="49012"/>
    <lineage>
        <taxon>Eukaryota</taxon>
        <taxon>Fungi</taxon>
        <taxon>Dikarya</taxon>
        <taxon>Basidiomycota</taxon>
        <taxon>Ustilaginomycotina</taxon>
        <taxon>Ustilaginomycetes</taxon>
        <taxon>Ustilaginales</taxon>
        <taxon>Ustilaginaceae</taxon>
        <taxon>Sporisorium</taxon>
    </lineage>
</organism>
<name>A0A0F7S878_9BASI</name>
<keyword evidence="2" id="KW-1185">Reference proteome</keyword>
<sequence>MGFNKKLLFAGLAVGVTAKQPLIRSPHHRTSLLPCHPVNTPIRTPHRGAVQLWAALP</sequence>
<reference evidence="2" key="1">
    <citation type="submission" date="2014-06" db="EMBL/GenBank/DDBJ databases">
        <authorList>
            <person name="Berkman P.J."/>
        </authorList>
    </citation>
    <scope>NUCLEOTIDE SEQUENCE [LARGE SCALE GENOMIC DNA]</scope>
</reference>
<protein>
    <submittedName>
        <fullName evidence="1">Uncharacterized protein</fullName>
    </submittedName>
</protein>
<evidence type="ECO:0000313" key="1">
    <source>
        <dbReference type="EMBL" id="CDW97564.1"/>
    </source>
</evidence>
<gene>
    <name evidence="1" type="primary">SSCI34370.1</name>
</gene>
<proteinExistence type="predicted"/>
<evidence type="ECO:0000313" key="2">
    <source>
        <dbReference type="Proteomes" id="UP000242770"/>
    </source>
</evidence>
<accession>A0A0F7S878</accession>
<dbReference type="AlphaFoldDB" id="A0A0F7S878"/>
<dbReference type="EMBL" id="CCFA01001918">
    <property type="protein sequence ID" value="CDW97564.1"/>
    <property type="molecule type" value="Genomic_DNA"/>
</dbReference>
<dbReference type="Proteomes" id="UP000242770">
    <property type="component" value="Unassembled WGS sequence"/>
</dbReference>